<dbReference type="EMBL" id="NMUQ01000002">
    <property type="protein sequence ID" value="OXM14055.1"/>
    <property type="molecule type" value="Genomic_DNA"/>
</dbReference>
<keyword evidence="10" id="KW-1185">Reference proteome</keyword>
<dbReference type="Proteomes" id="UP000215145">
    <property type="component" value="Unassembled WGS sequence"/>
</dbReference>
<evidence type="ECO:0000256" key="3">
    <source>
        <dbReference type="ARBA" id="ARBA00022763"/>
    </source>
</evidence>
<evidence type="ECO:0000256" key="4">
    <source>
        <dbReference type="ARBA" id="ARBA00022801"/>
    </source>
</evidence>
<keyword evidence="4 8" id="KW-0378">Hydrolase</keyword>
<accession>A0A229NWF3</accession>
<evidence type="ECO:0000256" key="6">
    <source>
        <dbReference type="ARBA" id="ARBA00023125"/>
    </source>
</evidence>
<keyword evidence="7" id="KW-0456">Lyase</keyword>
<keyword evidence="3" id="KW-0227">DNA damage</keyword>
<dbReference type="PANTHER" id="PTHR13604">
    <property type="entry name" value="DC12-RELATED"/>
    <property type="match status" value="1"/>
</dbReference>
<sequence>MCTRFSLASDISELKQHFRIEKHFALDAKRYNIAPIQSIPVVRNDRQGVRILDEARWGLFPFWAKDSVNADAGTLESKPFFKRMLASGRCIIPCSGLYGWEQQEVYNNPRQRREENRPRQPRAMHIQVQGRPLFGMAGLYEEWRTPEGRLARAATIVTVPASGALSQWQERVPVVMDEEGMEDWLHPSIRDFSFLRRHLQPLEPFQLRIYPVSNAVDDEQYEAPDCIKEIQLA</sequence>
<dbReference type="SUPFAM" id="SSF143081">
    <property type="entry name" value="BB1717-like"/>
    <property type="match status" value="1"/>
</dbReference>
<evidence type="ECO:0000313" key="10">
    <source>
        <dbReference type="Proteomes" id="UP000215145"/>
    </source>
</evidence>
<dbReference type="Pfam" id="PF02586">
    <property type="entry name" value="SRAP"/>
    <property type="match status" value="1"/>
</dbReference>
<evidence type="ECO:0000256" key="7">
    <source>
        <dbReference type="ARBA" id="ARBA00023239"/>
    </source>
</evidence>
<evidence type="ECO:0000256" key="5">
    <source>
        <dbReference type="ARBA" id="ARBA00023124"/>
    </source>
</evidence>
<dbReference type="EC" id="3.4.-.-" evidence="8"/>
<dbReference type="PANTHER" id="PTHR13604:SF0">
    <property type="entry name" value="ABASIC SITE PROCESSING PROTEIN HMCES"/>
    <property type="match status" value="1"/>
</dbReference>
<dbReference type="GO" id="GO:0106300">
    <property type="term" value="P:protein-DNA covalent cross-linking repair"/>
    <property type="evidence" value="ECO:0007669"/>
    <property type="project" value="InterPro"/>
</dbReference>
<comment type="similarity">
    <text evidence="1 8">Belongs to the SOS response-associated peptidase family.</text>
</comment>
<gene>
    <name evidence="9" type="ORF">CGZ75_13780</name>
</gene>
<evidence type="ECO:0000256" key="8">
    <source>
        <dbReference type="RuleBase" id="RU364100"/>
    </source>
</evidence>
<keyword evidence="6" id="KW-0238">DNA-binding</keyword>
<protein>
    <recommendedName>
        <fullName evidence="8">Abasic site processing protein</fullName>
        <ecNumber evidence="8">3.4.-.-</ecNumber>
    </recommendedName>
</protein>
<keyword evidence="2 8" id="KW-0645">Protease</keyword>
<dbReference type="Gene3D" id="3.90.1680.10">
    <property type="entry name" value="SOS response associated peptidase-like"/>
    <property type="match status" value="1"/>
</dbReference>
<comment type="caution">
    <text evidence="9">The sequence shown here is derived from an EMBL/GenBank/DDBJ whole genome shotgun (WGS) entry which is preliminary data.</text>
</comment>
<name>A0A229NWF3_9BACL</name>
<dbReference type="InterPro" id="IPR003738">
    <property type="entry name" value="SRAP"/>
</dbReference>
<dbReference type="RefSeq" id="WP_089524878.1">
    <property type="nucleotide sequence ID" value="NZ_NMUQ01000002.1"/>
</dbReference>
<proteinExistence type="inferred from homology"/>
<dbReference type="GO" id="GO:0003697">
    <property type="term" value="F:single-stranded DNA binding"/>
    <property type="evidence" value="ECO:0007669"/>
    <property type="project" value="InterPro"/>
</dbReference>
<dbReference type="OrthoDB" id="9782620at2"/>
<evidence type="ECO:0000256" key="1">
    <source>
        <dbReference type="ARBA" id="ARBA00008136"/>
    </source>
</evidence>
<dbReference type="GO" id="GO:0016829">
    <property type="term" value="F:lyase activity"/>
    <property type="evidence" value="ECO:0007669"/>
    <property type="project" value="UniProtKB-KW"/>
</dbReference>
<reference evidence="9 10" key="1">
    <citation type="submission" date="2017-07" db="EMBL/GenBank/DDBJ databases">
        <title>Paenibacillus herberti R33 genome sequencing and assembly.</title>
        <authorList>
            <person name="Su W."/>
        </authorList>
    </citation>
    <scope>NUCLEOTIDE SEQUENCE [LARGE SCALE GENOMIC DNA]</scope>
    <source>
        <strain evidence="9 10">R33</strain>
    </source>
</reference>
<evidence type="ECO:0000256" key="2">
    <source>
        <dbReference type="ARBA" id="ARBA00022670"/>
    </source>
</evidence>
<dbReference type="InterPro" id="IPR036590">
    <property type="entry name" value="SRAP-like"/>
</dbReference>
<organism evidence="9 10">
    <name type="scientific">Paenibacillus herberti</name>
    <dbReference type="NCBI Taxonomy" id="1619309"/>
    <lineage>
        <taxon>Bacteria</taxon>
        <taxon>Bacillati</taxon>
        <taxon>Bacillota</taxon>
        <taxon>Bacilli</taxon>
        <taxon>Bacillales</taxon>
        <taxon>Paenibacillaceae</taxon>
        <taxon>Paenibacillus</taxon>
    </lineage>
</organism>
<dbReference type="GO" id="GO:0008233">
    <property type="term" value="F:peptidase activity"/>
    <property type="evidence" value="ECO:0007669"/>
    <property type="project" value="UniProtKB-KW"/>
</dbReference>
<dbReference type="AlphaFoldDB" id="A0A229NWF3"/>
<evidence type="ECO:0000313" key="9">
    <source>
        <dbReference type="EMBL" id="OXM14055.1"/>
    </source>
</evidence>
<dbReference type="GO" id="GO:0006508">
    <property type="term" value="P:proteolysis"/>
    <property type="evidence" value="ECO:0007669"/>
    <property type="project" value="UniProtKB-KW"/>
</dbReference>
<keyword evidence="5" id="KW-0190">Covalent protein-DNA linkage</keyword>